<dbReference type="EMBL" id="MAYG01000012">
    <property type="protein sequence ID" value="OCA71360.1"/>
    <property type="molecule type" value="Genomic_DNA"/>
</dbReference>
<organism evidence="1 2">
    <name type="scientific">Chryseobacterium arthrosphaerae</name>
    <dbReference type="NCBI Taxonomy" id="651561"/>
    <lineage>
        <taxon>Bacteria</taxon>
        <taxon>Pseudomonadati</taxon>
        <taxon>Bacteroidota</taxon>
        <taxon>Flavobacteriia</taxon>
        <taxon>Flavobacteriales</taxon>
        <taxon>Weeksellaceae</taxon>
        <taxon>Chryseobacterium group</taxon>
        <taxon>Chryseobacterium</taxon>
    </lineage>
</organism>
<name>A0A1B8ZID2_9FLAO</name>
<reference evidence="2" key="1">
    <citation type="submission" date="2016-07" db="EMBL/GenBank/DDBJ databases">
        <authorList>
            <person name="Florea S."/>
            <person name="Webb J.S."/>
            <person name="Jaromczyk J."/>
            <person name="Schardl C.L."/>
        </authorList>
    </citation>
    <scope>NUCLEOTIDE SEQUENCE [LARGE SCALE GENOMIC DNA]</scope>
    <source>
        <strain evidence="2">CC-VM-7</strain>
    </source>
</reference>
<gene>
    <name evidence="1" type="ORF">BBI00_16700</name>
</gene>
<evidence type="ECO:0000313" key="2">
    <source>
        <dbReference type="Proteomes" id="UP000093432"/>
    </source>
</evidence>
<dbReference type="STRING" id="651561.BBI00_16700"/>
<dbReference type="AlphaFoldDB" id="A0A1B8ZID2"/>
<proteinExistence type="predicted"/>
<comment type="caution">
    <text evidence="1">The sequence shown here is derived from an EMBL/GenBank/DDBJ whole genome shotgun (WGS) entry which is preliminary data.</text>
</comment>
<evidence type="ECO:0000313" key="1">
    <source>
        <dbReference type="EMBL" id="OCA71360.1"/>
    </source>
</evidence>
<sequence>MEIGQYFKSNQRKISKLNDNDWRIALKKCKEHIRYRLFQKTLYGAHTSSNLGKDPFQYYMDIACDKILFGDWEWQDKFDLAEQLIRIINSYISKEVDKYSTNKDESIKYVDIEDEFYQTPYEESDDIQENEYSSRLAIIDKAVKGDLELEILWEAIKEGKKRVEIAELLEVDSRRVDKLREKLAFKVKQIKKLEK</sequence>
<dbReference type="OrthoDB" id="677917at2"/>
<dbReference type="Proteomes" id="UP000093432">
    <property type="component" value="Unassembled WGS sequence"/>
</dbReference>
<dbReference type="RefSeq" id="WP_065400013.1">
    <property type="nucleotide sequence ID" value="NZ_MAYG01000012.1"/>
</dbReference>
<accession>A0A1B8ZID2</accession>
<protein>
    <submittedName>
        <fullName evidence="1">Uncharacterized protein</fullName>
    </submittedName>
</protein>